<dbReference type="PROSITE" id="PS51318">
    <property type="entry name" value="TAT"/>
    <property type="match status" value="1"/>
</dbReference>
<dbReference type="AlphaFoldDB" id="A0A8T8WIF4"/>
<evidence type="ECO:0008006" key="9">
    <source>
        <dbReference type="Google" id="ProtNLM"/>
    </source>
</evidence>
<evidence type="ECO:0000256" key="3">
    <source>
        <dbReference type="ARBA" id="ARBA00023295"/>
    </source>
</evidence>
<dbReference type="Gene3D" id="1.50.10.10">
    <property type="match status" value="1"/>
</dbReference>
<feature type="compositionally biased region" description="Low complexity" evidence="4">
    <location>
        <begin position="66"/>
        <end position="90"/>
    </location>
</feature>
<protein>
    <recommendedName>
        <fullName evidence="9">Glucan 1,4-alpha-glucosidase</fullName>
    </recommendedName>
</protein>
<reference evidence="7 8" key="1">
    <citation type="journal article" date="2021" name="Int. J. Syst. Evol. Microbiol.">
        <title>Halobaculum halophilum sp. nov. and Halobaculum salinum sp. nov., isolated from salt lake and saline soil.</title>
        <authorList>
            <person name="Cui H.L."/>
            <person name="Shi X.W."/>
            <person name="Yin X.M."/>
            <person name="Yang X.Y."/>
            <person name="Hou J."/>
            <person name="Zhu L."/>
        </authorList>
    </citation>
    <scope>NUCLEOTIDE SEQUENCE [LARGE SCALE GENOMIC DNA]</scope>
    <source>
        <strain evidence="7 8">NBRC 109044</strain>
    </source>
</reference>
<evidence type="ECO:0000256" key="2">
    <source>
        <dbReference type="ARBA" id="ARBA00022801"/>
    </source>
</evidence>
<dbReference type="GO" id="GO:0004553">
    <property type="term" value="F:hydrolase activity, hydrolyzing O-glycosyl compounds"/>
    <property type="evidence" value="ECO:0007669"/>
    <property type="project" value="TreeGrafter"/>
</dbReference>
<dbReference type="InterPro" id="IPR011613">
    <property type="entry name" value="GH15-like"/>
</dbReference>
<keyword evidence="3" id="KW-0326">Glycosidase</keyword>
<evidence type="ECO:0000259" key="5">
    <source>
        <dbReference type="Pfam" id="PF00723"/>
    </source>
</evidence>
<dbReference type="Pfam" id="PF00723">
    <property type="entry name" value="Glyco_hydro_15"/>
    <property type="match status" value="1"/>
</dbReference>
<comment type="similarity">
    <text evidence="1">Belongs to the glycosyl hydrolase 15 family.</text>
</comment>
<evidence type="ECO:0000256" key="1">
    <source>
        <dbReference type="ARBA" id="ARBA00006188"/>
    </source>
</evidence>
<dbReference type="GO" id="GO:0030246">
    <property type="term" value="F:carbohydrate binding"/>
    <property type="evidence" value="ECO:0007669"/>
    <property type="project" value="InterPro"/>
</dbReference>
<dbReference type="InterPro" id="IPR015220">
    <property type="entry name" value="Glucodextranase_N"/>
</dbReference>
<evidence type="ECO:0000256" key="4">
    <source>
        <dbReference type="SAM" id="MobiDB-lite"/>
    </source>
</evidence>
<dbReference type="GO" id="GO:0005975">
    <property type="term" value="P:carbohydrate metabolic process"/>
    <property type="evidence" value="ECO:0007669"/>
    <property type="project" value="InterPro"/>
</dbReference>
<dbReference type="EMBL" id="CP081960">
    <property type="protein sequence ID" value="QZP39641.1"/>
    <property type="molecule type" value="Genomic_DNA"/>
</dbReference>
<dbReference type="KEGG" id="hmp:K6T50_16775"/>
<keyword evidence="8" id="KW-1185">Reference proteome</keyword>
<feature type="domain" description="Glucodextranase N-terminal" evidence="6">
    <location>
        <begin position="100"/>
        <end position="385"/>
    </location>
</feature>
<dbReference type="GeneID" id="67179831"/>
<organism evidence="7 8">
    <name type="scientific">Halobaculum magnesiiphilum</name>
    <dbReference type="NCBI Taxonomy" id="1017351"/>
    <lineage>
        <taxon>Archaea</taxon>
        <taxon>Methanobacteriati</taxon>
        <taxon>Methanobacteriota</taxon>
        <taxon>Stenosarchaea group</taxon>
        <taxon>Halobacteria</taxon>
        <taxon>Halobacteriales</taxon>
        <taxon>Haloferacaceae</taxon>
        <taxon>Halobaculum</taxon>
    </lineage>
</organism>
<gene>
    <name evidence="7" type="ORF">K6T50_16775</name>
</gene>
<sequence length="909" mass="94370">MPTRDTDRAGDRGGDCHGKDDAEDCHGNDDGGRYERDTGPARRRFLAGAAAAGVAGLAGCGGSGDGDAAADATESPEGTTTDTGVAGTATPRPEPDPVELAPFWTTGEKVGVGTAIGDGSGDGSAGTDDDGRVWYTLSRGALTGVRFPRVDLLNVRRLDFLVADGEGYAARTAESDRRSDDDIERTTVPTADDALCYRHEFASDTRAWTLEVEYVADPERDAVVADVSFDAAGEDLALYAVCRPAVTTGTAEDHHARGTAGGDAVLSTTDPSDGGVVRDSDGDGYDVSLAVAADPGFEWATATPVGEPATARLLERGIEAARSREAAGNAALVGRLATGSTEATLALGFAKGGEPTDAVAVARESAGAGFDAVRESYRDGWGSWLDGIEVPDSVAGDDGLSALYRTSAMTLRAAEDATFPGAGVASPCVPWGEVVPARDPSDVGYHYVWARDLYQSFTALEAMGKGEAAIAAAEYLFAVQQRSGGFVPQNTFLDGRTRWGNEQLDEVAFPLVLARRVTGEHGRGFDDLAFGYDDVAASADYVMRNGPGTGQERWEEESGLSPSTIAAEIAGLVSAADIAVDRGRTADALVWLATANGFRRGVREWCVTREGTDRHDPPYYFRVNGNRDPDDGTERSLANGGRTFDERNVIDAGFLELVRLGVLPADDEVIEGSVSVVDDAIRVETPEGPAFYRYTGDGYGEGENGAPFPVGTTTRGRLWPLLTGERGEYELAAGTGSGPVRPAALLSTLAGFANEGRLLPEQVWDSDDPTEYGWTIGEGTGSATPLSWSHAAFVRLANGIDAGRPVGTPAAVRDRYAAGPPAEPSLDVSLPDSTVDGAEVTIIGETDAPAVAVAVDGDAELVGIDDGAFETTVSLGSGRTTLVVAAGDPGGSAGETGVAGARTVVSVVE</sequence>
<dbReference type="InterPro" id="IPR014718">
    <property type="entry name" value="GH-type_carb-bd"/>
</dbReference>
<keyword evidence="2" id="KW-0378">Hydrolase</keyword>
<geneLocation type="plasmid" evidence="7 8">
    <name>unnamed2</name>
</geneLocation>
<feature type="region of interest" description="Disordered" evidence="4">
    <location>
        <begin position="1"/>
        <end position="39"/>
    </location>
</feature>
<dbReference type="Pfam" id="PF09137">
    <property type="entry name" value="Glucodextran_N"/>
    <property type="match status" value="1"/>
</dbReference>
<proteinExistence type="inferred from homology"/>
<dbReference type="Proteomes" id="UP000826254">
    <property type="component" value="Plasmid unnamed2"/>
</dbReference>
<dbReference type="PANTHER" id="PTHR31616">
    <property type="entry name" value="TREHALASE"/>
    <property type="match status" value="1"/>
</dbReference>
<dbReference type="PROSITE" id="PS00820">
    <property type="entry name" value="GLUCOAMYLASE"/>
    <property type="match status" value="1"/>
</dbReference>
<dbReference type="PANTHER" id="PTHR31616:SF0">
    <property type="entry name" value="GLUCAN 1,4-ALPHA-GLUCOSIDASE"/>
    <property type="match status" value="1"/>
</dbReference>
<dbReference type="InterPro" id="IPR006311">
    <property type="entry name" value="TAT_signal"/>
</dbReference>
<dbReference type="Gene3D" id="2.70.98.10">
    <property type="match status" value="1"/>
</dbReference>
<feature type="compositionally biased region" description="Gly residues" evidence="4">
    <location>
        <begin position="56"/>
        <end position="65"/>
    </location>
</feature>
<evidence type="ECO:0000259" key="6">
    <source>
        <dbReference type="Pfam" id="PF09137"/>
    </source>
</evidence>
<accession>A0A8T8WIF4</accession>
<dbReference type="InterPro" id="IPR012341">
    <property type="entry name" value="6hp_glycosidase-like_sf"/>
</dbReference>
<dbReference type="InterPro" id="IPR011013">
    <property type="entry name" value="Gal_mutarotase_sf_dom"/>
</dbReference>
<feature type="domain" description="GH15-like" evidence="5">
    <location>
        <begin position="403"/>
        <end position="797"/>
    </location>
</feature>
<evidence type="ECO:0000313" key="8">
    <source>
        <dbReference type="Proteomes" id="UP000826254"/>
    </source>
</evidence>
<dbReference type="InterPro" id="IPR008928">
    <property type="entry name" value="6-hairpin_glycosidase_sf"/>
</dbReference>
<evidence type="ECO:0000313" key="7">
    <source>
        <dbReference type="EMBL" id="QZP39641.1"/>
    </source>
</evidence>
<keyword evidence="7" id="KW-0614">Plasmid</keyword>
<dbReference type="SUPFAM" id="SSF74650">
    <property type="entry name" value="Galactose mutarotase-like"/>
    <property type="match status" value="1"/>
</dbReference>
<dbReference type="InterPro" id="IPR046966">
    <property type="entry name" value="Glucoamylase_active_site"/>
</dbReference>
<feature type="region of interest" description="Disordered" evidence="4">
    <location>
        <begin position="249"/>
        <end position="281"/>
    </location>
</feature>
<feature type="region of interest" description="Disordered" evidence="4">
    <location>
        <begin position="56"/>
        <end position="100"/>
    </location>
</feature>
<name>A0A8T8WIF4_9EURY</name>
<dbReference type="InterPro" id="IPR013783">
    <property type="entry name" value="Ig-like_fold"/>
</dbReference>
<dbReference type="SUPFAM" id="SSF48208">
    <property type="entry name" value="Six-hairpin glycosidases"/>
    <property type="match status" value="1"/>
</dbReference>
<dbReference type="RefSeq" id="WP_222609390.1">
    <property type="nucleotide sequence ID" value="NZ_CP081960.1"/>
</dbReference>
<dbReference type="Gene3D" id="2.60.40.10">
    <property type="entry name" value="Immunoglobulins"/>
    <property type="match status" value="1"/>
</dbReference>